<keyword evidence="3" id="KW-1185">Reference proteome</keyword>
<reference evidence="2 3" key="1">
    <citation type="submission" date="2024-02" db="EMBL/GenBank/DDBJ databases">
        <title>Chromosome-level genome assembly of the Eurasian Minnow (Phoxinus phoxinus).</title>
        <authorList>
            <person name="Oriowo T.O."/>
            <person name="Martin S."/>
            <person name="Stange M."/>
            <person name="Chrysostomakis Y."/>
            <person name="Brown T."/>
            <person name="Winkler S."/>
            <person name="Kukowka S."/>
            <person name="Myers E.W."/>
            <person name="Bohne A."/>
        </authorList>
    </citation>
    <scope>NUCLEOTIDE SEQUENCE [LARGE SCALE GENOMIC DNA]</scope>
    <source>
        <strain evidence="2">ZFMK-TIS-60720</strain>
        <tissue evidence="2">Whole Organism</tissue>
    </source>
</reference>
<protein>
    <submittedName>
        <fullName evidence="2">Uncharacterized protein</fullName>
    </submittedName>
</protein>
<evidence type="ECO:0000313" key="3">
    <source>
        <dbReference type="Proteomes" id="UP001364617"/>
    </source>
</evidence>
<feature type="region of interest" description="Disordered" evidence="1">
    <location>
        <begin position="1"/>
        <end position="21"/>
    </location>
</feature>
<accession>A0AAN9GXX4</accession>
<dbReference type="AlphaFoldDB" id="A0AAN9GXX4"/>
<name>A0AAN9GXX4_9TELE</name>
<comment type="caution">
    <text evidence="2">The sequence shown here is derived from an EMBL/GenBank/DDBJ whole genome shotgun (WGS) entry which is preliminary data.</text>
</comment>
<evidence type="ECO:0000313" key="2">
    <source>
        <dbReference type="EMBL" id="KAK7135021.1"/>
    </source>
</evidence>
<evidence type="ECO:0000256" key="1">
    <source>
        <dbReference type="SAM" id="MobiDB-lite"/>
    </source>
</evidence>
<proteinExistence type="predicted"/>
<organism evidence="2 3">
    <name type="scientific">Phoxinus phoxinus</name>
    <name type="common">Eurasian minnow</name>
    <dbReference type="NCBI Taxonomy" id="58324"/>
    <lineage>
        <taxon>Eukaryota</taxon>
        <taxon>Metazoa</taxon>
        <taxon>Chordata</taxon>
        <taxon>Craniata</taxon>
        <taxon>Vertebrata</taxon>
        <taxon>Euteleostomi</taxon>
        <taxon>Actinopterygii</taxon>
        <taxon>Neopterygii</taxon>
        <taxon>Teleostei</taxon>
        <taxon>Ostariophysi</taxon>
        <taxon>Cypriniformes</taxon>
        <taxon>Leuciscidae</taxon>
        <taxon>Phoxininae</taxon>
        <taxon>Phoxinus</taxon>
    </lineage>
</organism>
<sequence length="21" mass="2478">MRERITSDGQQSSKVKRISRD</sequence>
<gene>
    <name evidence="2" type="ORF">R3I93_018202</name>
</gene>
<dbReference type="Proteomes" id="UP001364617">
    <property type="component" value="Unassembled WGS sequence"/>
</dbReference>
<dbReference type="EMBL" id="JAYKXH010000019">
    <property type="protein sequence ID" value="KAK7135021.1"/>
    <property type="molecule type" value="Genomic_DNA"/>
</dbReference>